<dbReference type="EMBL" id="ML996098">
    <property type="protein sequence ID" value="KAF2740980.1"/>
    <property type="molecule type" value="Genomic_DNA"/>
</dbReference>
<feature type="transmembrane region" description="Helical" evidence="6">
    <location>
        <begin position="147"/>
        <end position="168"/>
    </location>
</feature>
<protein>
    <submittedName>
        <fullName evidence="7">Uncharacterized protein</fullName>
    </submittedName>
</protein>
<evidence type="ECO:0000256" key="4">
    <source>
        <dbReference type="ARBA" id="ARBA00022989"/>
    </source>
</evidence>
<feature type="transmembrane region" description="Helical" evidence="6">
    <location>
        <begin position="175"/>
        <end position="193"/>
    </location>
</feature>
<evidence type="ECO:0000256" key="6">
    <source>
        <dbReference type="RuleBase" id="RU363053"/>
    </source>
</evidence>
<name>A0A9P4RBH2_9PLEO</name>
<dbReference type="PANTHER" id="PTHR11266">
    <property type="entry name" value="PEROXISOMAL MEMBRANE PROTEIN 2, PXMP2 MPV17"/>
    <property type="match status" value="1"/>
</dbReference>
<reference evidence="7" key="1">
    <citation type="journal article" date="2020" name="Stud. Mycol.">
        <title>101 Dothideomycetes genomes: a test case for predicting lifestyles and emergence of pathogens.</title>
        <authorList>
            <person name="Haridas S."/>
            <person name="Albert R."/>
            <person name="Binder M."/>
            <person name="Bloem J."/>
            <person name="Labutti K."/>
            <person name="Salamov A."/>
            <person name="Andreopoulos B."/>
            <person name="Baker S."/>
            <person name="Barry K."/>
            <person name="Bills G."/>
            <person name="Bluhm B."/>
            <person name="Cannon C."/>
            <person name="Castanera R."/>
            <person name="Culley D."/>
            <person name="Daum C."/>
            <person name="Ezra D."/>
            <person name="Gonzalez J."/>
            <person name="Henrissat B."/>
            <person name="Kuo A."/>
            <person name="Liang C."/>
            <person name="Lipzen A."/>
            <person name="Lutzoni F."/>
            <person name="Magnuson J."/>
            <person name="Mondo S."/>
            <person name="Nolan M."/>
            <person name="Ohm R."/>
            <person name="Pangilinan J."/>
            <person name="Park H.-J."/>
            <person name="Ramirez L."/>
            <person name="Alfaro M."/>
            <person name="Sun H."/>
            <person name="Tritt A."/>
            <person name="Yoshinaga Y."/>
            <person name="Zwiers L.-H."/>
            <person name="Turgeon B."/>
            <person name="Goodwin S."/>
            <person name="Spatafora J."/>
            <person name="Crous P."/>
            <person name="Grigoriev I."/>
        </authorList>
    </citation>
    <scope>NUCLEOTIDE SEQUENCE</scope>
    <source>
        <strain evidence="7">CBS 125425</strain>
    </source>
</reference>
<evidence type="ECO:0000256" key="3">
    <source>
        <dbReference type="ARBA" id="ARBA00022692"/>
    </source>
</evidence>
<comment type="similarity">
    <text evidence="2 6">Belongs to the peroxisomal membrane protein PXMP2/4 family.</text>
</comment>
<feature type="transmembrane region" description="Helical" evidence="6">
    <location>
        <begin position="103"/>
        <end position="127"/>
    </location>
</feature>
<keyword evidence="5 6" id="KW-0472">Membrane</keyword>
<dbReference type="GO" id="GO:0005778">
    <property type="term" value="C:peroxisomal membrane"/>
    <property type="evidence" value="ECO:0007669"/>
    <property type="project" value="TreeGrafter"/>
</dbReference>
<organism evidence="7 8">
    <name type="scientific">Polyplosphaeria fusca</name>
    <dbReference type="NCBI Taxonomy" id="682080"/>
    <lineage>
        <taxon>Eukaryota</taxon>
        <taxon>Fungi</taxon>
        <taxon>Dikarya</taxon>
        <taxon>Ascomycota</taxon>
        <taxon>Pezizomycotina</taxon>
        <taxon>Dothideomycetes</taxon>
        <taxon>Pleosporomycetidae</taxon>
        <taxon>Pleosporales</taxon>
        <taxon>Tetraplosphaeriaceae</taxon>
        <taxon>Polyplosphaeria</taxon>
    </lineage>
</organism>
<dbReference type="Proteomes" id="UP000799444">
    <property type="component" value="Unassembled WGS sequence"/>
</dbReference>
<dbReference type="PANTHER" id="PTHR11266:SF80">
    <property type="entry name" value="PEROXISOMAL MEMBRANE PROTEIN 2"/>
    <property type="match status" value="1"/>
</dbReference>
<dbReference type="AlphaFoldDB" id="A0A9P4RBH2"/>
<comment type="caution">
    <text evidence="7">The sequence shown here is derived from an EMBL/GenBank/DDBJ whole genome shotgun (WGS) entry which is preliminary data.</text>
</comment>
<evidence type="ECO:0000313" key="8">
    <source>
        <dbReference type="Proteomes" id="UP000799444"/>
    </source>
</evidence>
<keyword evidence="8" id="KW-1185">Reference proteome</keyword>
<accession>A0A9P4RBH2</accession>
<evidence type="ECO:0000256" key="2">
    <source>
        <dbReference type="ARBA" id="ARBA00006824"/>
    </source>
</evidence>
<gene>
    <name evidence="7" type="ORF">EJ04DRAFT_518181</name>
</gene>
<comment type="subcellular location">
    <subcellularLocation>
        <location evidence="1">Membrane</location>
        <topology evidence="1">Multi-pass membrane protein</topology>
    </subcellularLocation>
</comment>
<evidence type="ECO:0000256" key="5">
    <source>
        <dbReference type="ARBA" id="ARBA00023136"/>
    </source>
</evidence>
<dbReference type="InterPro" id="IPR007248">
    <property type="entry name" value="Mpv17_PMP22"/>
</dbReference>
<dbReference type="OrthoDB" id="10267969at2759"/>
<evidence type="ECO:0000313" key="7">
    <source>
        <dbReference type="EMBL" id="KAF2740980.1"/>
    </source>
</evidence>
<dbReference type="Pfam" id="PF04117">
    <property type="entry name" value="Mpv17_PMP22"/>
    <property type="match status" value="1"/>
</dbReference>
<keyword evidence="3 6" id="KW-0812">Transmembrane</keyword>
<proteinExistence type="inferred from homology"/>
<keyword evidence="4 6" id="KW-1133">Transmembrane helix</keyword>
<sequence>MPSDLVSQTLQGAVLSSISNIIAQYISAYKENVPFTLDPVPVLKFAIFSVVSNPPNILWQSFLEESFPNNVLASPPSSAKTNEKTTATKPETSLSKTNILIKFILDQTVGSVMNTLMFLAYMGYVNASPTAKYGPWDAVVHECREKFWPLILDGYKLWPIFSIVSFLWIPVNKRIVAGCLVGIGWGVYLSLMVDA</sequence>
<evidence type="ECO:0000256" key="1">
    <source>
        <dbReference type="ARBA" id="ARBA00004141"/>
    </source>
</evidence>